<protein>
    <recommendedName>
        <fullName evidence="3">DUF2399 domain-containing protein</fullName>
    </recommendedName>
</protein>
<evidence type="ECO:0008006" key="3">
    <source>
        <dbReference type="Google" id="ProtNLM"/>
    </source>
</evidence>
<dbReference type="OrthoDB" id="6059266at2"/>
<accession>A0A0M4D0A4</accession>
<keyword evidence="2" id="KW-1185">Reference proteome</keyword>
<evidence type="ECO:0000313" key="2">
    <source>
        <dbReference type="Proteomes" id="UP000057158"/>
    </source>
</evidence>
<dbReference type="KEGG" id="des:DSOUD_0472"/>
<dbReference type="AlphaFoldDB" id="A0A0M4D0A4"/>
<name>A0A0M4D0A4_9BACT</name>
<dbReference type="EMBL" id="CP010802">
    <property type="protein sequence ID" value="ALC15264.1"/>
    <property type="molecule type" value="Genomic_DNA"/>
</dbReference>
<dbReference type="PATRIC" id="fig|1603606.3.peg.512"/>
<sequence>MSEVWSTPDLQGIKTLNIDVGAKRTLRGKRRRRSVSETPGSLAMLAEEQKGVIRAWIKGSSSRRKWNNLLATSGFANILLAEELLRTLLEASWIEVEEHRTQRGWETVWVDFLAYEDLREHLGLSNRDKEKAQADNLGGDFATDDLRVSAAQLDALSAATKIKRHELLSSLDGWIQEGIQGTRRDFSLFARGRTKDITSTEWDWLESQLDLASFGIVTHTPLVRIKIPGALVFPEGQVDFRLLPSFVALTEGQILRATGFQGELSCWKVVENLTSFERVVGSSGEKEGVIWVPGFAPSWWVRSVTHLLAMARAPGMISCDPDPAGLLIASQVGEVWKQQKVAWEPWFMNPKDFEGKGILISMTDPDLGLLKTFNARGCNHPGLVELARWLEKHNKKLEQESFVQ</sequence>
<proteinExistence type="predicted"/>
<organism evidence="1 2">
    <name type="scientific">Desulfuromonas soudanensis</name>
    <dbReference type="NCBI Taxonomy" id="1603606"/>
    <lineage>
        <taxon>Bacteria</taxon>
        <taxon>Pseudomonadati</taxon>
        <taxon>Thermodesulfobacteriota</taxon>
        <taxon>Desulfuromonadia</taxon>
        <taxon>Desulfuromonadales</taxon>
        <taxon>Desulfuromonadaceae</taxon>
        <taxon>Desulfuromonas</taxon>
    </lineage>
</organism>
<reference evidence="1 2" key="1">
    <citation type="submission" date="2015-07" db="EMBL/GenBank/DDBJ databases">
        <title>Isolation and Genomic Characterization of a Novel Halophilic Metal-Reducing Deltaproteobacterium from the Deep Subsurface.</title>
        <authorList>
            <person name="Badalamenti J.P."/>
            <person name="Summers Z.M."/>
            <person name="Gralnick J.A."/>
            <person name="Bond D.R."/>
        </authorList>
    </citation>
    <scope>NUCLEOTIDE SEQUENCE [LARGE SCALE GENOMIC DNA]</scope>
    <source>
        <strain evidence="1 2">WTL</strain>
    </source>
</reference>
<dbReference type="STRING" id="1603606.DSOUD_0472"/>
<gene>
    <name evidence="1" type="ORF">DSOUD_0472</name>
</gene>
<evidence type="ECO:0000313" key="1">
    <source>
        <dbReference type="EMBL" id="ALC15264.1"/>
    </source>
</evidence>
<dbReference type="RefSeq" id="WP_053549488.1">
    <property type="nucleotide sequence ID" value="NZ_CP010802.1"/>
</dbReference>
<dbReference type="Proteomes" id="UP000057158">
    <property type="component" value="Chromosome"/>
</dbReference>